<reference evidence="2" key="1">
    <citation type="journal article" date="2022" name="Mol. Ecol. Resour.">
        <title>The genomes of chicory, endive, great burdock and yacon provide insights into Asteraceae palaeo-polyploidization history and plant inulin production.</title>
        <authorList>
            <person name="Fan W."/>
            <person name="Wang S."/>
            <person name="Wang H."/>
            <person name="Wang A."/>
            <person name="Jiang F."/>
            <person name="Liu H."/>
            <person name="Zhao H."/>
            <person name="Xu D."/>
            <person name="Zhang Y."/>
        </authorList>
    </citation>
    <scope>NUCLEOTIDE SEQUENCE [LARGE SCALE GENOMIC DNA]</scope>
    <source>
        <strain evidence="2">cv. Niubang</strain>
    </source>
</reference>
<accession>A0ACB9DL99</accession>
<proteinExistence type="predicted"/>
<keyword evidence="2" id="KW-1185">Reference proteome</keyword>
<evidence type="ECO:0000313" key="1">
    <source>
        <dbReference type="EMBL" id="KAI3747253.1"/>
    </source>
</evidence>
<dbReference type="Proteomes" id="UP001055879">
    <property type="component" value="Linkage Group LG03"/>
</dbReference>
<name>A0ACB9DL99_ARCLA</name>
<organism evidence="1 2">
    <name type="scientific">Arctium lappa</name>
    <name type="common">Greater burdock</name>
    <name type="synonym">Lappa major</name>
    <dbReference type="NCBI Taxonomy" id="4217"/>
    <lineage>
        <taxon>Eukaryota</taxon>
        <taxon>Viridiplantae</taxon>
        <taxon>Streptophyta</taxon>
        <taxon>Embryophyta</taxon>
        <taxon>Tracheophyta</taxon>
        <taxon>Spermatophyta</taxon>
        <taxon>Magnoliopsida</taxon>
        <taxon>eudicotyledons</taxon>
        <taxon>Gunneridae</taxon>
        <taxon>Pentapetalae</taxon>
        <taxon>asterids</taxon>
        <taxon>campanulids</taxon>
        <taxon>Asterales</taxon>
        <taxon>Asteraceae</taxon>
        <taxon>Carduoideae</taxon>
        <taxon>Cardueae</taxon>
        <taxon>Arctiinae</taxon>
        <taxon>Arctium</taxon>
    </lineage>
</organism>
<comment type="caution">
    <text evidence="1">The sequence shown here is derived from an EMBL/GenBank/DDBJ whole genome shotgun (WGS) entry which is preliminary data.</text>
</comment>
<evidence type="ECO:0000313" key="2">
    <source>
        <dbReference type="Proteomes" id="UP001055879"/>
    </source>
</evidence>
<reference evidence="1 2" key="2">
    <citation type="journal article" date="2022" name="Mol. Ecol. Resour.">
        <title>The genomes of chicory, endive, great burdock and yacon provide insights into Asteraceae paleo-polyploidization history and plant inulin production.</title>
        <authorList>
            <person name="Fan W."/>
            <person name="Wang S."/>
            <person name="Wang H."/>
            <person name="Wang A."/>
            <person name="Jiang F."/>
            <person name="Liu H."/>
            <person name="Zhao H."/>
            <person name="Xu D."/>
            <person name="Zhang Y."/>
        </authorList>
    </citation>
    <scope>NUCLEOTIDE SEQUENCE [LARGE SCALE GENOMIC DNA]</scope>
    <source>
        <strain evidence="2">cv. Niubang</strain>
    </source>
</reference>
<dbReference type="EMBL" id="CM042049">
    <property type="protein sequence ID" value="KAI3747253.1"/>
    <property type="molecule type" value="Genomic_DNA"/>
</dbReference>
<gene>
    <name evidence="1" type="ORF">L6452_09706</name>
</gene>
<sequence length="425" mass="47271">MCLHIYCFADCLFTGFVLSDPTKPLSLSRTKMSSSSHSTSPKKVLFHGEQHPEINWFTSNKSALDGKPYKILLAINYICLFVGSVSSSLLLKFYFNHKGSSLWVSTWVQSAGFPLLLLPIYLPYHLHFFRPKQPVNKRRKPFSSFDIKLLSLSFGVGLMLGVSNLCFSWGTSYLPLSTSSLVLSSQLVFTLLLSILIVKQKITFLNLNCVILLTLSCVLLAINSSSDRPEGLTRGKYLIGFLSTVCAGLLFAFYLPVMEKIYQKVDCYAMVMEMQFLMELTATALATVGMAVAGGFKEMRHESDAVFDLGPTRYWLTVGFNVVTWQLSFMGAAGMVFLTTSLTGGICMTALMAMNVLGGVVVYGDDFKGPKVVSTVLCLWGFCSYVYGMYVKMKNDNNGGDREDDDEKQQQQLLELCEIVTADHH</sequence>
<protein>
    <submittedName>
        <fullName evidence="1">Uncharacterized protein</fullName>
    </submittedName>
</protein>